<dbReference type="KEGG" id="tpal:117648061"/>
<organism evidence="4">
    <name type="scientific">Thrips palmi</name>
    <name type="common">Melon thrips</name>
    <dbReference type="NCBI Taxonomy" id="161013"/>
    <lineage>
        <taxon>Eukaryota</taxon>
        <taxon>Metazoa</taxon>
        <taxon>Ecdysozoa</taxon>
        <taxon>Arthropoda</taxon>
        <taxon>Hexapoda</taxon>
        <taxon>Insecta</taxon>
        <taxon>Pterygota</taxon>
        <taxon>Neoptera</taxon>
        <taxon>Paraneoptera</taxon>
        <taxon>Thysanoptera</taxon>
        <taxon>Terebrantia</taxon>
        <taxon>Thripoidea</taxon>
        <taxon>Thripidae</taxon>
        <taxon>Thrips</taxon>
    </lineage>
</organism>
<dbReference type="InParanoid" id="A0A6P8Z0W7"/>
<keyword evidence="2" id="KW-0472">Membrane</keyword>
<evidence type="ECO:0000256" key="2">
    <source>
        <dbReference type="SAM" id="Phobius"/>
    </source>
</evidence>
<protein>
    <submittedName>
        <fullName evidence="4">Uncharacterized protein</fullName>
    </submittedName>
</protein>
<dbReference type="Proteomes" id="UP000515158">
    <property type="component" value="Unplaced"/>
</dbReference>
<reference evidence="4" key="1">
    <citation type="submission" date="2025-08" db="UniProtKB">
        <authorList>
            <consortium name="RefSeq"/>
        </authorList>
    </citation>
    <scope>IDENTIFICATION</scope>
    <source>
        <tissue evidence="4">Total insect</tissue>
    </source>
</reference>
<feature type="compositionally biased region" description="Polar residues" evidence="1">
    <location>
        <begin position="59"/>
        <end position="160"/>
    </location>
</feature>
<name>A0A6P8Z0W7_THRPL</name>
<evidence type="ECO:0000313" key="3">
    <source>
        <dbReference type="Proteomes" id="UP000515158"/>
    </source>
</evidence>
<keyword evidence="3" id="KW-1185">Reference proteome</keyword>
<keyword evidence="2" id="KW-0812">Transmembrane</keyword>
<dbReference type="RefSeq" id="XP_034246118.1">
    <property type="nucleotide sequence ID" value="XM_034390227.1"/>
</dbReference>
<feature type="region of interest" description="Disordered" evidence="1">
    <location>
        <begin position="59"/>
        <end position="175"/>
    </location>
</feature>
<proteinExistence type="predicted"/>
<keyword evidence="2" id="KW-1133">Transmembrane helix</keyword>
<evidence type="ECO:0000256" key="1">
    <source>
        <dbReference type="SAM" id="MobiDB-lite"/>
    </source>
</evidence>
<dbReference type="OrthoDB" id="2121828at2759"/>
<evidence type="ECO:0000313" key="4">
    <source>
        <dbReference type="RefSeq" id="XP_034246118.1"/>
    </source>
</evidence>
<feature type="transmembrane region" description="Helical" evidence="2">
    <location>
        <begin position="9"/>
        <end position="32"/>
    </location>
</feature>
<sequence>MSHFSKQTVVFASVVVLLIMFLFPVVVVRLFIVSQGFDGLHPSQVDVTINLKSNGTTWNNTDSESSSWAPVPQSTLSSGLPDSSTASPVPQSTLSSGLPDSSTASPVPQSTLSSGLPDSSTASPVPQSTLSSGLPDSSTASPVPQSTLSSGLPDSSTASPVSRGLSDSKIRAHNGLLMKRLIQASSQ</sequence>
<dbReference type="AlphaFoldDB" id="A0A6P8Z0W7"/>
<gene>
    <name evidence="4" type="primary">LOC117648061</name>
</gene>
<dbReference type="GeneID" id="117648061"/>
<accession>A0A6P8Z0W7</accession>